<gene>
    <name evidence="1" type="ORF">NCTC10738_02235</name>
</gene>
<evidence type="ECO:0000313" key="2">
    <source>
        <dbReference type="Proteomes" id="UP000254069"/>
    </source>
</evidence>
<name>A0A380A3I5_9GAMM</name>
<dbReference type="KEGG" id="salg:BS332_04460"/>
<dbReference type="EMBL" id="UGYO01000001">
    <property type="protein sequence ID" value="SUI73654.1"/>
    <property type="molecule type" value="Genomic_DNA"/>
</dbReference>
<organism evidence="1 2">
    <name type="scientific">Shewanella algae</name>
    <dbReference type="NCBI Taxonomy" id="38313"/>
    <lineage>
        <taxon>Bacteria</taxon>
        <taxon>Pseudomonadati</taxon>
        <taxon>Pseudomonadota</taxon>
        <taxon>Gammaproteobacteria</taxon>
        <taxon>Alteromonadales</taxon>
        <taxon>Shewanellaceae</taxon>
        <taxon>Shewanella</taxon>
    </lineage>
</organism>
<accession>A0A380A3I5</accession>
<dbReference type="Proteomes" id="UP000254069">
    <property type="component" value="Unassembled WGS sequence"/>
</dbReference>
<dbReference type="AlphaFoldDB" id="A0A380A3I5"/>
<keyword evidence="2" id="KW-1185">Reference proteome</keyword>
<protein>
    <submittedName>
        <fullName evidence="1">Uncharacterized protein</fullName>
    </submittedName>
</protein>
<proteinExistence type="predicted"/>
<reference evidence="1 2" key="1">
    <citation type="submission" date="2018-06" db="EMBL/GenBank/DDBJ databases">
        <authorList>
            <consortium name="Pathogen Informatics"/>
            <person name="Doyle S."/>
        </authorList>
    </citation>
    <scope>NUCLEOTIDE SEQUENCE [LARGE SCALE GENOMIC DNA]</scope>
    <source>
        <strain evidence="1 2">NCTC10738</strain>
    </source>
</reference>
<accession>A0A3G4US98</accession>
<evidence type="ECO:0000313" key="1">
    <source>
        <dbReference type="EMBL" id="SUI73654.1"/>
    </source>
</evidence>
<dbReference type="RefSeq" id="WP_025888291.1">
    <property type="nucleotide sequence ID" value="NZ_AP024610.1"/>
</dbReference>
<sequence>MKGKTLVLAPGCRLYAGLPKQQLKSALSRARRVALHAGHYANFSEGAIDQLLRQRLQSSQLSQLLIVTQKLESEAGLAFGKMLRPESTEAEILEEYRVSQHWSNQLAASWPEQVTAVSSKLAASAPLLLLDDQLFVGHYAHSPHLAPLGLWLKLDSRELGLPPAGLWQRMQGRTKVAATPWQQALYRYADELAQVLKQAGSQA</sequence>